<dbReference type="Proteomes" id="UP000182227">
    <property type="component" value="Unassembled WGS sequence"/>
</dbReference>
<dbReference type="InterPro" id="IPR023214">
    <property type="entry name" value="HAD_sf"/>
</dbReference>
<reference evidence="3 5" key="3">
    <citation type="submission" date="2016-06" db="EMBL/GenBank/DDBJ databases">
        <authorList>
            <person name="Kjaerup R.B."/>
            <person name="Dalgaard T.S."/>
            <person name="Juul-Madsen H.R."/>
        </authorList>
    </citation>
    <scope>NUCLEOTIDE SEQUENCE [LARGE SCALE GENOMIC DNA]</scope>
    <source>
        <strain evidence="3 5">ACS1953</strain>
    </source>
</reference>
<dbReference type="EMBL" id="LQOP01000028">
    <property type="protein sequence ID" value="ORV22148.1"/>
    <property type="molecule type" value="Genomic_DNA"/>
</dbReference>
<evidence type="ECO:0000313" key="2">
    <source>
        <dbReference type="EMBL" id="CQD09570.1"/>
    </source>
</evidence>
<evidence type="ECO:0000313" key="3">
    <source>
        <dbReference type="EMBL" id="OBF23398.1"/>
    </source>
</evidence>
<dbReference type="Pfam" id="PF12710">
    <property type="entry name" value="HAD"/>
    <property type="match status" value="1"/>
</dbReference>
<feature type="chain" id="PRO_5015048377" evidence="1">
    <location>
        <begin position="25"/>
        <end position="331"/>
    </location>
</feature>
<evidence type="ECO:0000313" key="5">
    <source>
        <dbReference type="Proteomes" id="UP000093779"/>
    </source>
</evidence>
<dbReference type="GeneID" id="44298851"/>
<reference evidence="2 6" key="1">
    <citation type="submission" date="2015-03" db="EMBL/GenBank/DDBJ databases">
        <authorList>
            <person name="Murphy D."/>
        </authorList>
    </citation>
    <scope>NUCLEOTIDE SEQUENCE [LARGE SCALE GENOMIC DNA]</scope>
    <source>
        <strain evidence="2 6">D16</strain>
    </source>
</reference>
<dbReference type="Proteomes" id="UP000093779">
    <property type="component" value="Unassembled WGS sequence"/>
</dbReference>
<name>A0A0U1D8Z3_9MYCO</name>
<dbReference type="Proteomes" id="UP000193811">
    <property type="component" value="Unassembled WGS sequence"/>
</dbReference>
<organism evidence="2 6">
    <name type="scientific">Mycolicibacterium conceptionense</name>
    <dbReference type="NCBI Taxonomy" id="451644"/>
    <lineage>
        <taxon>Bacteria</taxon>
        <taxon>Bacillati</taxon>
        <taxon>Actinomycetota</taxon>
        <taxon>Actinomycetes</taxon>
        <taxon>Mycobacteriales</taxon>
        <taxon>Mycobacteriaceae</taxon>
        <taxon>Mycolicibacterium</taxon>
    </lineage>
</organism>
<dbReference type="RefSeq" id="WP_064895824.1">
    <property type="nucleotide sequence ID" value="NZ_JACKVA010000035.1"/>
</dbReference>
<keyword evidence="1" id="KW-0732">Signal</keyword>
<dbReference type="SUPFAM" id="SSF56784">
    <property type="entry name" value="HAD-like"/>
    <property type="match status" value="1"/>
</dbReference>
<gene>
    <name evidence="3" type="ORF">A5726_11080</name>
    <name evidence="4" type="ORF">AWB98_25470</name>
    <name evidence="2" type="ORF">BN970_01864</name>
</gene>
<evidence type="ECO:0000313" key="7">
    <source>
        <dbReference type="Proteomes" id="UP000193811"/>
    </source>
</evidence>
<feature type="signal peptide" evidence="1">
    <location>
        <begin position="1"/>
        <end position="24"/>
    </location>
</feature>
<reference evidence="4 7" key="2">
    <citation type="submission" date="2016-01" db="EMBL/GenBank/DDBJ databases">
        <title>The new phylogeny of the genus Mycobacterium.</title>
        <authorList>
            <person name="Tarcisio F."/>
            <person name="Conor M."/>
            <person name="Antonella G."/>
            <person name="Elisabetta G."/>
            <person name="Giulia F.S."/>
            <person name="Sara T."/>
            <person name="Anna F."/>
            <person name="Clotilde B."/>
            <person name="Roberto B."/>
            <person name="Veronica D.S."/>
            <person name="Fabio R."/>
            <person name="Monica P."/>
            <person name="Olivier J."/>
            <person name="Enrico T."/>
            <person name="Nicola S."/>
        </authorList>
    </citation>
    <scope>NUCLEOTIDE SEQUENCE [LARGE SCALE GENOMIC DNA]</scope>
    <source>
        <strain evidence="4 7">CCUG 50187</strain>
    </source>
</reference>
<dbReference type="AlphaFoldDB" id="A0A0U1D8Z3"/>
<dbReference type="EMBL" id="CTEF01000001">
    <property type="protein sequence ID" value="CQD09570.1"/>
    <property type="molecule type" value="Genomic_DNA"/>
</dbReference>
<keyword evidence="7" id="KW-1185">Reference proteome</keyword>
<proteinExistence type="predicted"/>
<sequence length="331" mass="36387" precursor="true">MRKLLAVMLTALLCVTGCSSKDSAADPLSAWNDAPAKKSITEFVERVTTADTSDFVAPQDRIAVFDNDGTLWAEAPLPFQAAFVIDELRRRAPQEPALAADPMVQAALKGDVAALLAGDRHEGLLRVLALTHAGMTTEEFNQRVTDWMATARHPRFGEPYDQLTYEPQQQLLNYLRDKGFRTFIVSGGGADFMRVFSQRVYGIPPEQVVGSTGTTKYELRDGKPVLVKSMDYVFVDDKAGKPSGIHEFVGHRPILAVGNSDGDQAMLEYTTIDNPRPSLGVLIHHTDADREYAYDANPPSSGKLVTALQAAEPNSWTVVDMKNDWKTVFAQ</sequence>
<evidence type="ECO:0000256" key="1">
    <source>
        <dbReference type="SAM" id="SignalP"/>
    </source>
</evidence>
<evidence type="ECO:0000313" key="4">
    <source>
        <dbReference type="EMBL" id="ORV22148.1"/>
    </source>
</evidence>
<dbReference type="InterPro" id="IPR036412">
    <property type="entry name" value="HAD-like_sf"/>
</dbReference>
<protein>
    <submittedName>
        <fullName evidence="3">Haloacid dehalogenase</fullName>
    </submittedName>
    <submittedName>
        <fullName evidence="2">Phosphoserine phosphatase</fullName>
    </submittedName>
</protein>
<evidence type="ECO:0000313" key="6">
    <source>
        <dbReference type="Proteomes" id="UP000182227"/>
    </source>
</evidence>
<dbReference type="Gene3D" id="3.40.50.1000">
    <property type="entry name" value="HAD superfamily/HAD-like"/>
    <property type="match status" value="1"/>
</dbReference>
<accession>A0A0U1D8Z3</accession>
<dbReference type="EMBL" id="LZHX01000039">
    <property type="protein sequence ID" value="OBF23398.1"/>
    <property type="molecule type" value="Genomic_DNA"/>
</dbReference>